<dbReference type="InterPro" id="IPR002104">
    <property type="entry name" value="Integrase_catalytic"/>
</dbReference>
<organism evidence="3">
    <name type="scientific">Chelonus inanitus</name>
    <dbReference type="NCBI Taxonomy" id="49201"/>
    <lineage>
        <taxon>Eukaryota</taxon>
        <taxon>Metazoa</taxon>
        <taxon>Ecdysozoa</taxon>
        <taxon>Arthropoda</taxon>
        <taxon>Hexapoda</taxon>
        <taxon>Insecta</taxon>
        <taxon>Pterygota</taxon>
        <taxon>Neoptera</taxon>
        <taxon>Endopterygota</taxon>
        <taxon>Hymenoptera</taxon>
        <taxon>Apocrita</taxon>
        <taxon>Ichneumonoidea</taxon>
        <taxon>Braconidae</taxon>
        <taxon>Cheloninae</taxon>
        <taxon>Chelonus</taxon>
    </lineage>
</organism>
<accession>B9W4A6</accession>
<evidence type="ECO:0000313" key="3">
    <source>
        <dbReference type="EMBL" id="CAR40190.1"/>
    </source>
</evidence>
<dbReference type="GO" id="GO:0015074">
    <property type="term" value="P:DNA integration"/>
    <property type="evidence" value="ECO:0007669"/>
    <property type="project" value="InterPro"/>
</dbReference>
<evidence type="ECO:0000256" key="1">
    <source>
        <dbReference type="ARBA" id="ARBA00023172"/>
    </source>
</evidence>
<dbReference type="SUPFAM" id="SSF56349">
    <property type="entry name" value="DNA breaking-rejoining enzymes"/>
    <property type="match status" value="1"/>
</dbReference>
<name>B9W4A6_9HYME</name>
<dbReference type="GO" id="GO:0003677">
    <property type="term" value="F:DNA binding"/>
    <property type="evidence" value="ECO:0007669"/>
    <property type="project" value="InterPro"/>
</dbReference>
<dbReference type="InterPro" id="IPR011010">
    <property type="entry name" value="DNA_brk_join_enz"/>
</dbReference>
<dbReference type="AlphaFoldDB" id="B9W4A6"/>
<sequence length="324" mass="37608">MAEQDDFNLPYYDQLAYRPSTIKTHEAHLKKLKQLNIVVSKITNNNVEEVLKYIQKSSPSGKEFSIAYINSIYASIKRENPNVTKHIEYLDRYQSNPLAVNDEKILDGMKNLIIDTVKNVRDFVDGKYTEMESKRLIDTRLAILLTLLTNLRSSELLQLRIKHLHMIDREQTVSIRAKHRIESIKILKMGKLFDLLYPMIIKVVMKRDKLDQHCSLNDLINNTINNSEYNEVLLISSQSDSINKTLRELYANVNQSEPSTALGLKIIRSLNTTLMVQHNELALAQNINRHKDINVTLRHYNLMKFESNIGEAYIGDDEDFFNEI</sequence>
<reference evidence="3" key="1">
    <citation type="journal article" date="2009" name="Science">
        <title>Polydnaviruses of Braconid Wasps Derive from an Ancestral Nudivirus.</title>
        <authorList>
            <person name="Bezier A."/>
            <person name="Annaheim M."/>
            <person name="Herbiniere J."/>
            <person name="Wetterwald C."/>
            <person name="Gyapay G."/>
            <person name="Bernard-Samain S."/>
            <person name="Wincker P."/>
            <person name="Roditi I."/>
            <person name="Heller M."/>
            <person name="Belgahzi M."/>
            <person name="Pfister-Wilhem R."/>
            <person name="Periquet G."/>
            <person name="Dupuy C."/>
            <person name="Huguet E."/>
            <person name="Volkoff A.N."/>
            <person name="Lanzrein B."/>
            <person name="Drezen J.M."/>
        </authorList>
    </citation>
    <scope>NUCLEOTIDE SEQUENCE</scope>
    <source>
        <tissue evidence="3">Ovary</tissue>
    </source>
</reference>
<dbReference type="GO" id="GO:0006310">
    <property type="term" value="P:DNA recombination"/>
    <property type="evidence" value="ECO:0007669"/>
    <property type="project" value="UniProtKB-KW"/>
</dbReference>
<dbReference type="PROSITE" id="PS51898">
    <property type="entry name" value="TYR_RECOMBINASE"/>
    <property type="match status" value="1"/>
</dbReference>
<protein>
    <submittedName>
        <fullName evidence="3">Putative VLF-1 protein</fullName>
    </submittedName>
</protein>
<evidence type="ECO:0000259" key="2">
    <source>
        <dbReference type="PROSITE" id="PS51898"/>
    </source>
</evidence>
<dbReference type="Gene3D" id="1.10.443.10">
    <property type="entry name" value="Intergrase catalytic core"/>
    <property type="match status" value="1"/>
</dbReference>
<gene>
    <name evidence="3" type="primary">vlf-1</name>
</gene>
<dbReference type="EMBL" id="FM201582">
    <property type="protein sequence ID" value="CAR40190.1"/>
    <property type="molecule type" value="mRNA"/>
</dbReference>
<proteinExistence type="evidence at transcript level"/>
<keyword evidence="1" id="KW-0233">DNA recombination</keyword>
<dbReference type="InterPro" id="IPR013762">
    <property type="entry name" value="Integrase-like_cat_sf"/>
</dbReference>
<feature type="domain" description="Tyr recombinase" evidence="2">
    <location>
        <begin position="107"/>
        <end position="314"/>
    </location>
</feature>